<evidence type="ECO:0000256" key="5">
    <source>
        <dbReference type="PIRNR" id="PIRNR000410"/>
    </source>
</evidence>
<comment type="caution">
    <text evidence="8">The sequence shown here is derived from an EMBL/GenBank/DDBJ whole genome shotgun (WGS) entry which is preliminary data.</text>
</comment>
<dbReference type="InterPro" id="IPR022641">
    <property type="entry name" value="CheR_N"/>
</dbReference>
<reference evidence="8" key="1">
    <citation type="submission" date="2018-05" db="EMBL/GenBank/DDBJ databases">
        <title>Reclassification of Methylarcula marina and Methylarcula terricola as Paracoccus methylarcula sp.nov., comb.nov. and Paracoccus terricola comb.nov.</title>
        <authorList>
            <person name="Shmareva M.N."/>
            <person name="Doronina N.V."/>
            <person name="Vasilenko O.V."/>
            <person name="Tarlachkov S.V."/>
            <person name="Trotsenko Y.A."/>
        </authorList>
    </citation>
    <scope>NUCLEOTIDE SEQUENCE [LARGE SCALE GENOMIC DNA]</scope>
    <source>
        <strain evidence="8">VKM B-2159</strain>
    </source>
</reference>
<feature type="domain" description="CheR-type methyltransferase" evidence="7">
    <location>
        <begin position="9"/>
        <end position="277"/>
    </location>
</feature>
<organism evidence="8 9">
    <name type="scientific">Paracoccus methylarcula</name>
    <dbReference type="NCBI Taxonomy" id="72022"/>
    <lineage>
        <taxon>Bacteria</taxon>
        <taxon>Pseudomonadati</taxon>
        <taxon>Pseudomonadota</taxon>
        <taxon>Alphaproteobacteria</taxon>
        <taxon>Rhodobacterales</taxon>
        <taxon>Paracoccaceae</taxon>
        <taxon>Paracoccus</taxon>
    </lineage>
</organism>
<proteinExistence type="predicted"/>
<keyword evidence="9" id="KW-1185">Reference proteome</keyword>
<dbReference type="InterPro" id="IPR050903">
    <property type="entry name" value="Bact_Chemotaxis_MeTrfase"/>
</dbReference>
<feature type="binding site" evidence="6">
    <location>
        <begin position="220"/>
        <end position="221"/>
    </location>
    <ligand>
        <name>S-adenosyl-L-methionine</name>
        <dbReference type="ChEBI" id="CHEBI:59789"/>
    </ligand>
</feature>
<evidence type="ECO:0000256" key="3">
    <source>
        <dbReference type="ARBA" id="ARBA00022679"/>
    </source>
</evidence>
<dbReference type="InterPro" id="IPR000780">
    <property type="entry name" value="CheR_MeTrfase"/>
</dbReference>
<keyword evidence="3 5" id="KW-0808">Transferase</keyword>
<dbReference type="SUPFAM" id="SSF53335">
    <property type="entry name" value="S-adenosyl-L-methionine-dependent methyltransferases"/>
    <property type="match status" value="1"/>
</dbReference>
<keyword evidence="2 5" id="KW-0489">Methyltransferase</keyword>
<feature type="binding site" evidence="6">
    <location>
        <position position="81"/>
    </location>
    <ligand>
        <name>S-adenosyl-L-methionine</name>
        <dbReference type="ChEBI" id="CHEBI:59789"/>
    </ligand>
</feature>
<dbReference type="AlphaFoldDB" id="A0A422QTK1"/>
<dbReference type="EMBL" id="PXNQ02000012">
    <property type="protein sequence ID" value="RNF33323.1"/>
    <property type="molecule type" value="Genomic_DNA"/>
</dbReference>
<feature type="binding site" evidence="6">
    <location>
        <position position="149"/>
    </location>
    <ligand>
        <name>S-adenosyl-L-methionine</name>
        <dbReference type="ChEBI" id="CHEBI:59789"/>
    </ligand>
</feature>
<gene>
    <name evidence="8" type="ORF">A7A09_017305</name>
</gene>
<dbReference type="OrthoDB" id="9816309at2"/>
<comment type="function">
    <text evidence="5">Methylation of the membrane-bound methyl-accepting chemotaxis proteins (MCP) to form gamma-glutamyl methyl ester residues in MCP.</text>
</comment>
<evidence type="ECO:0000256" key="2">
    <source>
        <dbReference type="ARBA" id="ARBA00022603"/>
    </source>
</evidence>
<dbReference type="Pfam" id="PF01739">
    <property type="entry name" value="CheR"/>
    <property type="match status" value="1"/>
</dbReference>
<dbReference type="GO" id="GO:0032259">
    <property type="term" value="P:methylation"/>
    <property type="evidence" value="ECO:0007669"/>
    <property type="project" value="UniProtKB-KW"/>
</dbReference>
<dbReference type="InterPro" id="IPR036804">
    <property type="entry name" value="CheR_N_sf"/>
</dbReference>
<evidence type="ECO:0000256" key="1">
    <source>
        <dbReference type="ARBA" id="ARBA00001541"/>
    </source>
</evidence>
<comment type="catalytic activity">
    <reaction evidence="1 5">
        <text>L-glutamyl-[protein] + S-adenosyl-L-methionine = [protein]-L-glutamate 5-O-methyl ester + S-adenosyl-L-homocysteine</text>
        <dbReference type="Rhea" id="RHEA:24452"/>
        <dbReference type="Rhea" id="RHEA-COMP:10208"/>
        <dbReference type="Rhea" id="RHEA-COMP:10311"/>
        <dbReference type="ChEBI" id="CHEBI:29973"/>
        <dbReference type="ChEBI" id="CHEBI:57856"/>
        <dbReference type="ChEBI" id="CHEBI:59789"/>
        <dbReference type="ChEBI" id="CHEBI:82795"/>
        <dbReference type="EC" id="2.1.1.80"/>
    </reaction>
</comment>
<evidence type="ECO:0000256" key="4">
    <source>
        <dbReference type="ARBA" id="ARBA00022691"/>
    </source>
</evidence>
<dbReference type="Proteomes" id="UP000238137">
    <property type="component" value="Unassembled WGS sequence"/>
</dbReference>
<evidence type="ECO:0000259" key="7">
    <source>
        <dbReference type="PROSITE" id="PS50123"/>
    </source>
</evidence>
<dbReference type="Pfam" id="PF03705">
    <property type="entry name" value="CheR_N"/>
    <property type="match status" value="1"/>
</dbReference>
<dbReference type="GO" id="GO:0008983">
    <property type="term" value="F:protein-glutamate O-methyltransferase activity"/>
    <property type="evidence" value="ECO:0007669"/>
    <property type="project" value="UniProtKB-EC"/>
</dbReference>
<dbReference type="InterPro" id="IPR026024">
    <property type="entry name" value="Chemotaxis_MeTrfase_CheR"/>
</dbReference>
<protein>
    <recommendedName>
        <fullName evidence="5">Chemotaxis protein methyltransferase</fullName>
        <ecNumber evidence="5">2.1.1.80</ecNumber>
    </recommendedName>
</protein>
<evidence type="ECO:0000313" key="8">
    <source>
        <dbReference type="EMBL" id="RNF33323.1"/>
    </source>
</evidence>
<dbReference type="PANTHER" id="PTHR24422:SF19">
    <property type="entry name" value="CHEMOTAXIS PROTEIN METHYLTRANSFERASE"/>
    <property type="match status" value="1"/>
</dbReference>
<accession>A0A422QTK1</accession>
<evidence type="ECO:0000256" key="6">
    <source>
        <dbReference type="PIRSR" id="PIRSR000410-1"/>
    </source>
</evidence>
<dbReference type="PANTHER" id="PTHR24422">
    <property type="entry name" value="CHEMOTAXIS PROTEIN METHYLTRANSFERASE"/>
    <property type="match status" value="1"/>
</dbReference>
<feature type="binding site" evidence="6">
    <location>
        <position position="85"/>
    </location>
    <ligand>
        <name>S-adenosyl-L-methionine</name>
        <dbReference type="ChEBI" id="CHEBI:59789"/>
    </ligand>
</feature>
<dbReference type="PRINTS" id="PR00996">
    <property type="entry name" value="CHERMTFRASE"/>
</dbReference>
<dbReference type="InterPro" id="IPR029063">
    <property type="entry name" value="SAM-dependent_MTases_sf"/>
</dbReference>
<name>A0A422QTK1_9RHOB</name>
<sequence>MHPIAEPVLSDSQFLKLAEIVRQDSGIVLTTAKRGLMVARLNRRLRALRLPDYQAYCDRLEGMDGPAERRHLMSAITTNVTAFFREAHHFRSLATEILPPLAAKAKAGRRLRLWSAACSSGEEAYSIAITLLETFPDAARHDVRILASDIDPGMIARAAAGRYARDGLRPVGVRRLQRFFTRDGESCTVRDELRGIMRFAELNLHDPWPFSGRFDVIFCRNAVIYFETGARQRLWQRFARQIAPGGYLFIGHCERLDGPAADLFEPAGATCYRRNSTPPPPLP</sequence>
<dbReference type="EC" id="2.1.1.80" evidence="5"/>
<feature type="binding site" evidence="6">
    <location>
        <position position="79"/>
    </location>
    <ligand>
        <name>S-adenosyl-L-methionine</name>
        <dbReference type="ChEBI" id="CHEBI:59789"/>
    </ligand>
</feature>
<dbReference type="SMART" id="SM00138">
    <property type="entry name" value="MeTrc"/>
    <property type="match status" value="1"/>
</dbReference>
<dbReference type="RefSeq" id="WP_106692570.1">
    <property type="nucleotide sequence ID" value="NZ_PXNQ02000012.1"/>
</dbReference>
<dbReference type="Gene3D" id="1.10.155.10">
    <property type="entry name" value="Chemotaxis receptor methyltransferase CheR, N-terminal domain"/>
    <property type="match status" value="1"/>
</dbReference>
<dbReference type="InterPro" id="IPR022642">
    <property type="entry name" value="CheR_C"/>
</dbReference>
<evidence type="ECO:0000313" key="9">
    <source>
        <dbReference type="Proteomes" id="UP000238137"/>
    </source>
</evidence>
<keyword evidence="4 5" id="KW-0949">S-adenosyl-L-methionine</keyword>
<dbReference type="Gene3D" id="3.40.50.150">
    <property type="entry name" value="Vaccinia Virus protein VP39"/>
    <property type="match status" value="1"/>
</dbReference>
<feature type="binding site" evidence="6">
    <location>
        <position position="123"/>
    </location>
    <ligand>
        <name>S-adenosyl-L-methionine</name>
        <dbReference type="ChEBI" id="CHEBI:59789"/>
    </ligand>
</feature>
<feature type="binding site" evidence="6">
    <location>
        <begin position="203"/>
        <end position="204"/>
    </location>
    <ligand>
        <name>S-adenosyl-L-methionine</name>
        <dbReference type="ChEBI" id="CHEBI:59789"/>
    </ligand>
</feature>
<dbReference type="SUPFAM" id="SSF47757">
    <property type="entry name" value="Chemotaxis receptor methyltransferase CheR, N-terminal domain"/>
    <property type="match status" value="1"/>
</dbReference>
<dbReference type="PIRSF" id="PIRSF000410">
    <property type="entry name" value="CheR"/>
    <property type="match status" value="1"/>
</dbReference>
<dbReference type="PROSITE" id="PS50123">
    <property type="entry name" value="CHER"/>
    <property type="match status" value="1"/>
</dbReference>